<keyword evidence="8" id="KW-1185">Reference proteome</keyword>
<dbReference type="Gene3D" id="3.40.640.10">
    <property type="entry name" value="Type I PLP-dependent aspartate aminotransferase-like (Major domain)"/>
    <property type="match status" value="1"/>
</dbReference>
<dbReference type="InterPro" id="IPR021115">
    <property type="entry name" value="Pyridoxal-P_BS"/>
</dbReference>
<evidence type="ECO:0000256" key="2">
    <source>
        <dbReference type="ARBA" id="ARBA00009533"/>
    </source>
</evidence>
<dbReference type="PROSITE" id="PS00392">
    <property type="entry name" value="DDC_GAD_HDC_YDC"/>
    <property type="match status" value="1"/>
</dbReference>
<dbReference type="SUPFAM" id="SSF53383">
    <property type="entry name" value="PLP-dependent transferases"/>
    <property type="match status" value="1"/>
</dbReference>
<evidence type="ECO:0000256" key="6">
    <source>
        <dbReference type="RuleBase" id="RU000382"/>
    </source>
</evidence>
<dbReference type="Proteomes" id="UP000315783">
    <property type="component" value="Unassembled WGS sequence"/>
</dbReference>
<evidence type="ECO:0000256" key="5">
    <source>
        <dbReference type="PIRSR" id="PIRSR602129-50"/>
    </source>
</evidence>
<dbReference type="PANTHER" id="PTHR11999:SF165">
    <property type="entry name" value="DECARBOXYLASE, PUTATIVE (AFU_ORTHOLOGUE AFUA_2G04980)-RELATED"/>
    <property type="match status" value="1"/>
</dbReference>
<accession>A0A545V1B8</accession>
<dbReference type="GO" id="GO:0005737">
    <property type="term" value="C:cytoplasm"/>
    <property type="evidence" value="ECO:0007669"/>
    <property type="project" value="TreeGrafter"/>
</dbReference>
<gene>
    <name evidence="7" type="ORF">IF1G_05316</name>
</gene>
<dbReference type="Gene3D" id="3.90.1150.10">
    <property type="entry name" value="Aspartate Aminotransferase, domain 1"/>
    <property type="match status" value="1"/>
</dbReference>
<dbReference type="Pfam" id="PF00282">
    <property type="entry name" value="Pyridoxal_deC"/>
    <property type="match status" value="1"/>
</dbReference>
<dbReference type="OrthoDB" id="2161780at2759"/>
<dbReference type="AlphaFoldDB" id="A0A545V1B8"/>
<organism evidence="7 8">
    <name type="scientific">Cordyceps javanica</name>
    <dbReference type="NCBI Taxonomy" id="43265"/>
    <lineage>
        <taxon>Eukaryota</taxon>
        <taxon>Fungi</taxon>
        <taxon>Dikarya</taxon>
        <taxon>Ascomycota</taxon>
        <taxon>Pezizomycotina</taxon>
        <taxon>Sordariomycetes</taxon>
        <taxon>Hypocreomycetidae</taxon>
        <taxon>Hypocreales</taxon>
        <taxon>Cordycipitaceae</taxon>
        <taxon>Cordyceps</taxon>
    </lineage>
</organism>
<dbReference type="GO" id="GO:0030170">
    <property type="term" value="F:pyridoxal phosphate binding"/>
    <property type="evidence" value="ECO:0007669"/>
    <property type="project" value="InterPro"/>
</dbReference>
<dbReference type="InterPro" id="IPR015424">
    <property type="entry name" value="PyrdxlP-dep_Trfase"/>
</dbReference>
<comment type="cofactor">
    <cofactor evidence="1 5 6">
        <name>pyridoxal 5'-phosphate</name>
        <dbReference type="ChEBI" id="CHEBI:597326"/>
    </cofactor>
</comment>
<feature type="modified residue" description="N6-(pyridoxal phosphate)lysine" evidence="5">
    <location>
        <position position="349"/>
    </location>
</feature>
<reference evidence="7 8" key="1">
    <citation type="journal article" date="2019" name="Appl. Microbiol. Biotechnol.">
        <title>Genome sequence of Isaria javanica and comparative genome analysis insights into family S53 peptidase evolution in fungal entomopathogens.</title>
        <authorList>
            <person name="Lin R."/>
            <person name="Zhang X."/>
            <person name="Xin B."/>
            <person name="Zou M."/>
            <person name="Gao Y."/>
            <person name="Qin F."/>
            <person name="Hu Q."/>
            <person name="Xie B."/>
            <person name="Cheng X."/>
        </authorList>
    </citation>
    <scope>NUCLEOTIDE SEQUENCE [LARGE SCALE GENOMIC DNA]</scope>
    <source>
        <strain evidence="7 8">IJ1G</strain>
    </source>
</reference>
<evidence type="ECO:0000313" key="7">
    <source>
        <dbReference type="EMBL" id="TQV95487.1"/>
    </source>
</evidence>
<dbReference type="PANTHER" id="PTHR11999">
    <property type="entry name" value="GROUP II PYRIDOXAL-5-PHOSPHATE DECARBOXYLASE"/>
    <property type="match status" value="1"/>
</dbReference>
<protein>
    <submittedName>
        <fullName evidence="7">Tyrosine decarboxylase</fullName>
    </submittedName>
</protein>
<dbReference type="InterPro" id="IPR015421">
    <property type="entry name" value="PyrdxlP-dep_Trfase_major"/>
</dbReference>
<keyword evidence="4 6" id="KW-0456">Lyase</keyword>
<sequence>MDNLLDIAAQEKRFAQRHSPSSAPVPPTLPAPATIRAAEASLPDPSSVSYLAGASPSAVAAHIARDIVPALTGQNASPRYFGFITGGTLPLAEWADNVVSALDQNVQVHLPAQTVATAVEDAALEMLARALRLDADVCGGGTTTTTTTHGWKGRTFTTGATASNVLGLACGREHVMSRKLAAAAAGESGVGVGGECVTAAVGELGLLAAAAAAGVTEVQVLTSMGHSSLGKAASVVGLGRASVRELRLSEAEPWRLDLDAAEAAMRRPGVATILAVSAGEVNTGRYALRGVDEWRRVRALADRYGAWVHVDGAFGVFARALEQTDEYRLLHERVEGIQLADSITIDGHKLLNVPYDCGMFFCKSPAIMEAVFSNPNASYLSSGPPGADTTIPSPLNVGLENSRRFRALPVYAVLLSEGRPGLAAMLGTMAQLSRAIAAFLRTSPHYELLPEGEQQQQQQAEEIFMSVLFRAKDAALNETLVARINDTRQLYVSGTTWQGRKAVRIAVSNWRVNVERDAAAVREILTSVAEGREFDLGKC</sequence>
<evidence type="ECO:0000256" key="3">
    <source>
        <dbReference type="ARBA" id="ARBA00022898"/>
    </source>
</evidence>
<dbReference type="EMBL" id="SPUK01000007">
    <property type="protein sequence ID" value="TQV95487.1"/>
    <property type="molecule type" value="Genomic_DNA"/>
</dbReference>
<proteinExistence type="inferred from homology"/>
<name>A0A545V1B8_9HYPO</name>
<dbReference type="InterPro" id="IPR015422">
    <property type="entry name" value="PyrdxlP-dep_Trfase_small"/>
</dbReference>
<dbReference type="GO" id="GO:0016831">
    <property type="term" value="F:carboxy-lyase activity"/>
    <property type="evidence" value="ECO:0007669"/>
    <property type="project" value="InterPro"/>
</dbReference>
<comment type="caution">
    <text evidence="7">The sequence shown here is derived from an EMBL/GenBank/DDBJ whole genome shotgun (WGS) entry which is preliminary data.</text>
</comment>
<evidence type="ECO:0000256" key="1">
    <source>
        <dbReference type="ARBA" id="ARBA00001933"/>
    </source>
</evidence>
<comment type="similarity">
    <text evidence="2 6">Belongs to the group II decarboxylase family.</text>
</comment>
<evidence type="ECO:0000313" key="8">
    <source>
        <dbReference type="Proteomes" id="UP000315783"/>
    </source>
</evidence>
<dbReference type="InterPro" id="IPR002129">
    <property type="entry name" value="PyrdxlP-dep_de-COase"/>
</dbReference>
<dbReference type="InterPro" id="IPR010977">
    <property type="entry name" value="Aromatic_deC"/>
</dbReference>
<evidence type="ECO:0000256" key="4">
    <source>
        <dbReference type="ARBA" id="ARBA00023239"/>
    </source>
</evidence>
<dbReference type="STRING" id="43265.A0A545V1B8"/>
<keyword evidence="3 5" id="KW-0663">Pyridoxal phosphate</keyword>
<dbReference type="GO" id="GO:0019752">
    <property type="term" value="P:carboxylic acid metabolic process"/>
    <property type="evidence" value="ECO:0007669"/>
    <property type="project" value="InterPro"/>
</dbReference>